<sequence length="186" mass="20041">MRRIIASALMTFDGVAEDPGGFGGTPHGGWAMPYFDDEAVRRSTDKLSACDYFLCGRRTYQMFSAAWGNASGPYAERLNSMPKLVASTTLTGDLTWNATLLEGDAIDALKRIKAEPGGDIIMYGNPTLLDSLLRNGLVDELDVMVHPLVLGTGARLFPDGAPRTELELVSQTTLPTGVIALTYRPA</sequence>
<dbReference type="PANTHER" id="PTHR38011:SF2">
    <property type="entry name" value="BIFUNCTIONAL DEAMINASE-REDUCTASE DOMAIN PROTEIN"/>
    <property type="match status" value="1"/>
</dbReference>
<protein>
    <submittedName>
        <fullName evidence="2">Pyrimidine reductase</fullName>
    </submittedName>
</protein>
<reference evidence="2 3" key="1">
    <citation type="submission" date="2019-02" db="EMBL/GenBank/DDBJ databases">
        <title>Kribbella capetownensis sp. nov. and Kribbella speibonae sp. nov., isolated from soil.</title>
        <authorList>
            <person name="Curtis S.M."/>
            <person name="Norton I."/>
            <person name="Everest G.J."/>
            <person name="Meyers P.R."/>
        </authorList>
    </citation>
    <scope>NUCLEOTIDE SEQUENCE [LARGE SCALE GENOMIC DNA]</scope>
    <source>
        <strain evidence="2 3">NRRL B-24813</strain>
    </source>
</reference>
<dbReference type="PANTHER" id="PTHR38011">
    <property type="entry name" value="DIHYDROFOLATE REDUCTASE FAMILY PROTEIN (AFU_ORTHOLOGUE AFUA_8G06820)"/>
    <property type="match status" value="1"/>
</dbReference>
<organism evidence="2 3">
    <name type="scientific">Kribbella pittospori</name>
    <dbReference type="NCBI Taxonomy" id="722689"/>
    <lineage>
        <taxon>Bacteria</taxon>
        <taxon>Bacillati</taxon>
        <taxon>Actinomycetota</taxon>
        <taxon>Actinomycetes</taxon>
        <taxon>Propionibacteriales</taxon>
        <taxon>Kribbellaceae</taxon>
        <taxon>Kribbella</taxon>
    </lineage>
</organism>
<accession>A0A4R0K8T5</accession>
<gene>
    <name evidence="2" type="ORF">E0H73_34955</name>
</gene>
<name>A0A4R0K8T5_9ACTN</name>
<feature type="domain" description="Bacterial bifunctional deaminase-reductase C-terminal" evidence="1">
    <location>
        <begin position="4"/>
        <end position="179"/>
    </location>
</feature>
<dbReference type="Gene3D" id="3.40.430.10">
    <property type="entry name" value="Dihydrofolate Reductase, subunit A"/>
    <property type="match status" value="1"/>
</dbReference>
<dbReference type="InterPro" id="IPR024072">
    <property type="entry name" value="DHFR-like_dom_sf"/>
</dbReference>
<keyword evidence="3" id="KW-1185">Reference proteome</keyword>
<evidence type="ECO:0000313" key="2">
    <source>
        <dbReference type="EMBL" id="TCC55920.1"/>
    </source>
</evidence>
<evidence type="ECO:0000259" key="1">
    <source>
        <dbReference type="Pfam" id="PF01872"/>
    </source>
</evidence>
<comment type="caution">
    <text evidence="2">The sequence shown here is derived from an EMBL/GenBank/DDBJ whole genome shotgun (WGS) entry which is preliminary data.</text>
</comment>
<dbReference type="AlphaFoldDB" id="A0A4R0K8T5"/>
<dbReference type="Pfam" id="PF01872">
    <property type="entry name" value="RibD_C"/>
    <property type="match status" value="1"/>
</dbReference>
<dbReference type="InterPro" id="IPR050765">
    <property type="entry name" value="Riboflavin_Biosynth_HTPR"/>
</dbReference>
<dbReference type="Proteomes" id="UP000291144">
    <property type="component" value="Unassembled WGS sequence"/>
</dbReference>
<proteinExistence type="predicted"/>
<dbReference type="InterPro" id="IPR002734">
    <property type="entry name" value="RibDG_C"/>
</dbReference>
<dbReference type="EMBL" id="SJKB01000014">
    <property type="protein sequence ID" value="TCC55920.1"/>
    <property type="molecule type" value="Genomic_DNA"/>
</dbReference>
<dbReference type="SUPFAM" id="SSF53597">
    <property type="entry name" value="Dihydrofolate reductase-like"/>
    <property type="match status" value="1"/>
</dbReference>
<dbReference type="OrthoDB" id="7342392at2"/>
<dbReference type="GO" id="GO:0008703">
    <property type="term" value="F:5-amino-6-(5-phosphoribosylamino)uracil reductase activity"/>
    <property type="evidence" value="ECO:0007669"/>
    <property type="project" value="InterPro"/>
</dbReference>
<evidence type="ECO:0000313" key="3">
    <source>
        <dbReference type="Proteomes" id="UP000291144"/>
    </source>
</evidence>
<dbReference type="GO" id="GO:0009231">
    <property type="term" value="P:riboflavin biosynthetic process"/>
    <property type="evidence" value="ECO:0007669"/>
    <property type="project" value="InterPro"/>
</dbReference>
<dbReference type="RefSeq" id="WP_131363694.1">
    <property type="nucleotide sequence ID" value="NZ_SJKB01000014.1"/>
</dbReference>